<dbReference type="PANTHER" id="PTHR37542:SF3">
    <property type="entry name" value="PRION-INHIBITION AND PROPAGATION HELO DOMAIN-CONTAINING PROTEIN"/>
    <property type="match status" value="1"/>
</dbReference>
<gene>
    <name evidence="2" type="ORF">K491DRAFT_712383</name>
</gene>
<evidence type="ECO:0000313" key="3">
    <source>
        <dbReference type="Proteomes" id="UP000799324"/>
    </source>
</evidence>
<dbReference type="GO" id="GO:0004672">
    <property type="term" value="F:protein kinase activity"/>
    <property type="evidence" value="ECO:0007669"/>
    <property type="project" value="InterPro"/>
</dbReference>
<dbReference type="SMART" id="SM00220">
    <property type="entry name" value="S_TKc"/>
    <property type="match status" value="1"/>
</dbReference>
<accession>A0A6A6TJD5</accession>
<keyword evidence="3" id="KW-1185">Reference proteome</keyword>
<sequence>MQSLRSEIKALRHQVDGDSRYFVPHQSLSKLFSYEKVSSALEAYRVVPRERLDSLVVRILSGALRVFAILVVLGGNEKEILRFVEHDNFQGLPIDHRLPFSSSDLKQLIPNIWDDFYEKQWEFSAPVFLRDTEHRFLDDFTILPFVRDQKIAAGGFGEVFRIRLHPDHQQASWLGHDSTLELVRKEFNGNFDNSRSHQQELLNFTVLSHVKHPHIQQLLASYTHKNKHNFLFPLARGGDMEVLFRSHERPAELTKNCACYVALARLSSALEAMHDFKHLNLELIGLHRDIKPSNILVNRGGFILTDFGLSKFKTTSETSRTPFQIGGGDCLPPECEDLHTFRKGAVGRSGDIWSLGCVILELLVYMQYGPSGVSTFREERVFKAVWKMRTFHGPGKEVNPYVLDLMERTRRFCSLPTQQLLDLVRDMLLIEPSARPKAKEVTARLQFVSLHELLMTLEGSYTEMVRITKSLQVCLEFERLRSWMYVTSFVDADQNHAQPGRGLSSTVFEEALALLYESHEEVGRVSEKFAATGRVLCHDLRKINDALFELLPTTTRSRASAYLDLRLLDSDDLSSMASIEAPDVDPSITKRLGTLAYAKKFSEQISAKYDALLGEQESHFTFKMKLEAKEIQIEKHFEEHELGWIVSEGEGSKTRVLVEWIRYDLHWDRNEEEMIQRVATIATSLHEMKSRVESLRILRCSHYFRSATDHAFGLVYDLPSGLEQEPPQSLHSIITATRKAGSDQISLEDRFSLASALATTLLDFHKATLVHKSISSHNIIFGSRGSPTLRDPYLIGFNYARPLQPKAFSTGPPPSRNALMYHHPDYRAQSVHNDQPFQMVFDYYSLGLVLLEIGIWDTVVSLKAKSQKELRKKVLGTWVPVLKHCMGTAYHDAVQACLRGGIAKDEPGESMRTILEFQRLVVEALHKHPFPTRAI</sequence>
<organism evidence="2 3">
    <name type="scientific">Lophiostoma macrostomum CBS 122681</name>
    <dbReference type="NCBI Taxonomy" id="1314788"/>
    <lineage>
        <taxon>Eukaryota</taxon>
        <taxon>Fungi</taxon>
        <taxon>Dikarya</taxon>
        <taxon>Ascomycota</taxon>
        <taxon>Pezizomycotina</taxon>
        <taxon>Dothideomycetes</taxon>
        <taxon>Pleosporomycetidae</taxon>
        <taxon>Pleosporales</taxon>
        <taxon>Lophiostomataceae</taxon>
        <taxon>Lophiostoma</taxon>
    </lineage>
</organism>
<proteinExistence type="predicted"/>
<protein>
    <submittedName>
        <fullName evidence="2">Kinase-like protein</fullName>
    </submittedName>
</protein>
<dbReference type="Gene3D" id="1.10.510.10">
    <property type="entry name" value="Transferase(Phosphotransferase) domain 1"/>
    <property type="match status" value="2"/>
</dbReference>
<dbReference type="Proteomes" id="UP000799324">
    <property type="component" value="Unassembled WGS sequence"/>
</dbReference>
<dbReference type="InterPro" id="IPR056002">
    <property type="entry name" value="DUF7580"/>
</dbReference>
<feature type="domain" description="Protein kinase" evidence="1">
    <location>
        <begin position="607"/>
        <end position="935"/>
    </location>
</feature>
<dbReference type="Pfam" id="PF00069">
    <property type="entry name" value="Pkinase"/>
    <property type="match status" value="1"/>
</dbReference>
<dbReference type="OrthoDB" id="4062651at2759"/>
<name>A0A6A6TJD5_9PLEO</name>
<keyword evidence="2" id="KW-0808">Transferase</keyword>
<dbReference type="EMBL" id="MU004304">
    <property type="protein sequence ID" value="KAF2659852.1"/>
    <property type="molecule type" value="Genomic_DNA"/>
</dbReference>
<dbReference type="CDD" id="cd00180">
    <property type="entry name" value="PKc"/>
    <property type="match status" value="1"/>
</dbReference>
<dbReference type="AlphaFoldDB" id="A0A6A6TJD5"/>
<dbReference type="PROSITE" id="PS50011">
    <property type="entry name" value="PROTEIN_KINASE_DOM"/>
    <property type="match status" value="2"/>
</dbReference>
<evidence type="ECO:0000313" key="2">
    <source>
        <dbReference type="EMBL" id="KAF2659852.1"/>
    </source>
</evidence>
<dbReference type="Pfam" id="PF24476">
    <property type="entry name" value="DUF7580"/>
    <property type="match status" value="1"/>
</dbReference>
<evidence type="ECO:0000259" key="1">
    <source>
        <dbReference type="PROSITE" id="PS50011"/>
    </source>
</evidence>
<dbReference type="InterPro" id="IPR011009">
    <property type="entry name" value="Kinase-like_dom_sf"/>
</dbReference>
<feature type="domain" description="Protein kinase" evidence="1">
    <location>
        <begin position="145"/>
        <end position="454"/>
    </location>
</feature>
<reference evidence="2" key="1">
    <citation type="journal article" date="2020" name="Stud. Mycol.">
        <title>101 Dothideomycetes genomes: a test case for predicting lifestyles and emergence of pathogens.</title>
        <authorList>
            <person name="Haridas S."/>
            <person name="Albert R."/>
            <person name="Binder M."/>
            <person name="Bloem J."/>
            <person name="Labutti K."/>
            <person name="Salamov A."/>
            <person name="Andreopoulos B."/>
            <person name="Baker S."/>
            <person name="Barry K."/>
            <person name="Bills G."/>
            <person name="Bluhm B."/>
            <person name="Cannon C."/>
            <person name="Castanera R."/>
            <person name="Culley D."/>
            <person name="Daum C."/>
            <person name="Ezra D."/>
            <person name="Gonzalez J."/>
            <person name="Henrissat B."/>
            <person name="Kuo A."/>
            <person name="Liang C."/>
            <person name="Lipzen A."/>
            <person name="Lutzoni F."/>
            <person name="Magnuson J."/>
            <person name="Mondo S."/>
            <person name="Nolan M."/>
            <person name="Ohm R."/>
            <person name="Pangilinan J."/>
            <person name="Park H.-J."/>
            <person name="Ramirez L."/>
            <person name="Alfaro M."/>
            <person name="Sun H."/>
            <person name="Tritt A."/>
            <person name="Yoshinaga Y."/>
            <person name="Zwiers L.-H."/>
            <person name="Turgeon B."/>
            <person name="Goodwin S."/>
            <person name="Spatafora J."/>
            <person name="Crous P."/>
            <person name="Grigoriev I."/>
        </authorList>
    </citation>
    <scope>NUCLEOTIDE SEQUENCE</scope>
    <source>
        <strain evidence="2">CBS 122681</strain>
    </source>
</reference>
<dbReference type="GO" id="GO:0005524">
    <property type="term" value="F:ATP binding"/>
    <property type="evidence" value="ECO:0007669"/>
    <property type="project" value="InterPro"/>
</dbReference>
<dbReference type="SUPFAM" id="SSF56112">
    <property type="entry name" value="Protein kinase-like (PK-like)"/>
    <property type="match status" value="2"/>
</dbReference>
<keyword evidence="2" id="KW-0418">Kinase</keyword>
<dbReference type="PANTHER" id="PTHR37542">
    <property type="entry name" value="HELO DOMAIN-CONTAINING PROTEIN-RELATED"/>
    <property type="match status" value="1"/>
</dbReference>
<dbReference type="InterPro" id="IPR000719">
    <property type="entry name" value="Prot_kinase_dom"/>
</dbReference>